<protein>
    <submittedName>
        <fullName evidence="2">Heterokaryon incompatibility protein-domain-containing protein</fullName>
    </submittedName>
</protein>
<sequence>MNHQTYKNRQPLPADAAPCSTCSAMMGTPEGLHSLLHGGYEHLTLQALRQSAEKTPCQACKAILRCISVEARNGKCEDESNIRIILEGGLESDFQPWLPTSTPAPGASKFQLEALAIKLHRVVMDQTGRQSSLEDGYKLVHAAPHFSVVTSELDCSADYLPIRLTSKCLTPSLVSIILQKLEECFGNHKYCRRRLPTQLPRRVLDLGHKKSPLPSGRIRLYEPAELVSAEYVALSYCWGVPQRLITTKSNRRDHLDRGIPEDEIPKTISDAIEVCRKLLGIRYLWVDALCIVQDDEDDKAIEIGRMASIYQDATVTIIAASAQRVTDGFLDDHDESRYLPRLPIHISDSDDSAASAGSVYLRDYHAKLAPGSLTLDSEPLFCRAWAFQEYLLSPRALIFDAGQVSYRCRHRGSTPHTVLETHINVRDEIDWLIKDGMSWDPIKWKFLVQEYSTRKLSYLKDRLPAIGGVATVLAKSRGDAYLAGMWARTITSMLCWSPRGDLGSIVDSKVGAQDFGAPSWSWASCAYPVEVLELNGDHVKLLDWEVELASASDSPYGPVKRASITLEGRVLDASDVIRGGGQFDYSAVVDLNHPESSPNWEECRMLYMGPAIFVEGYQDECPMFLVLTQVATETFERVGLFNGRRTADGKQNWDEIIEKGKRQVIILA</sequence>
<dbReference type="InterPro" id="IPR010730">
    <property type="entry name" value="HET"/>
</dbReference>
<evidence type="ECO:0000313" key="2">
    <source>
        <dbReference type="EMBL" id="KAK4461520.1"/>
    </source>
</evidence>
<accession>A0AAV9HN13</accession>
<organism evidence="2 3">
    <name type="scientific">Cladorrhinum samala</name>
    <dbReference type="NCBI Taxonomy" id="585594"/>
    <lineage>
        <taxon>Eukaryota</taxon>
        <taxon>Fungi</taxon>
        <taxon>Dikarya</taxon>
        <taxon>Ascomycota</taxon>
        <taxon>Pezizomycotina</taxon>
        <taxon>Sordariomycetes</taxon>
        <taxon>Sordariomycetidae</taxon>
        <taxon>Sordariales</taxon>
        <taxon>Podosporaceae</taxon>
        <taxon>Cladorrhinum</taxon>
    </lineage>
</organism>
<dbReference type="Pfam" id="PF06985">
    <property type="entry name" value="HET"/>
    <property type="match status" value="1"/>
</dbReference>
<comment type="caution">
    <text evidence="2">The sequence shown here is derived from an EMBL/GenBank/DDBJ whole genome shotgun (WGS) entry which is preliminary data.</text>
</comment>
<reference evidence="2" key="1">
    <citation type="journal article" date="2023" name="Mol. Phylogenet. Evol.">
        <title>Genome-scale phylogeny and comparative genomics of the fungal order Sordariales.</title>
        <authorList>
            <person name="Hensen N."/>
            <person name="Bonometti L."/>
            <person name="Westerberg I."/>
            <person name="Brannstrom I.O."/>
            <person name="Guillou S."/>
            <person name="Cros-Aarteil S."/>
            <person name="Calhoun S."/>
            <person name="Haridas S."/>
            <person name="Kuo A."/>
            <person name="Mondo S."/>
            <person name="Pangilinan J."/>
            <person name="Riley R."/>
            <person name="LaButti K."/>
            <person name="Andreopoulos B."/>
            <person name="Lipzen A."/>
            <person name="Chen C."/>
            <person name="Yan M."/>
            <person name="Daum C."/>
            <person name="Ng V."/>
            <person name="Clum A."/>
            <person name="Steindorff A."/>
            <person name="Ohm R.A."/>
            <person name="Martin F."/>
            <person name="Silar P."/>
            <person name="Natvig D.O."/>
            <person name="Lalanne C."/>
            <person name="Gautier V."/>
            <person name="Ament-Velasquez S.L."/>
            <person name="Kruys A."/>
            <person name="Hutchinson M.I."/>
            <person name="Powell A.J."/>
            <person name="Barry K."/>
            <person name="Miller A.N."/>
            <person name="Grigoriev I.V."/>
            <person name="Debuchy R."/>
            <person name="Gladieux P."/>
            <person name="Hiltunen Thoren M."/>
            <person name="Johannesson H."/>
        </authorList>
    </citation>
    <scope>NUCLEOTIDE SEQUENCE</scope>
    <source>
        <strain evidence="2">PSN324</strain>
    </source>
</reference>
<proteinExistence type="predicted"/>
<dbReference type="PANTHER" id="PTHR33112:SF16">
    <property type="entry name" value="HETEROKARYON INCOMPATIBILITY DOMAIN-CONTAINING PROTEIN"/>
    <property type="match status" value="1"/>
</dbReference>
<evidence type="ECO:0000259" key="1">
    <source>
        <dbReference type="Pfam" id="PF06985"/>
    </source>
</evidence>
<reference evidence="2" key="2">
    <citation type="submission" date="2023-06" db="EMBL/GenBank/DDBJ databases">
        <authorList>
            <consortium name="Lawrence Berkeley National Laboratory"/>
            <person name="Mondo S.J."/>
            <person name="Hensen N."/>
            <person name="Bonometti L."/>
            <person name="Westerberg I."/>
            <person name="Brannstrom I.O."/>
            <person name="Guillou S."/>
            <person name="Cros-Aarteil S."/>
            <person name="Calhoun S."/>
            <person name="Haridas S."/>
            <person name="Kuo A."/>
            <person name="Pangilinan J."/>
            <person name="Riley R."/>
            <person name="Labutti K."/>
            <person name="Andreopoulos B."/>
            <person name="Lipzen A."/>
            <person name="Chen C."/>
            <person name="Yanf M."/>
            <person name="Daum C."/>
            <person name="Ng V."/>
            <person name="Clum A."/>
            <person name="Steindorff A."/>
            <person name="Ohm R."/>
            <person name="Martin F."/>
            <person name="Silar P."/>
            <person name="Natvig D."/>
            <person name="Lalanne C."/>
            <person name="Gautier V."/>
            <person name="Ament-Velasquez S.L."/>
            <person name="Kruys A."/>
            <person name="Hutchinson M.I."/>
            <person name="Powell A.J."/>
            <person name="Barry K."/>
            <person name="Miller A.N."/>
            <person name="Grigoriev I.V."/>
            <person name="Debuchy R."/>
            <person name="Gladieux P."/>
            <person name="Thoren M.H."/>
            <person name="Johannesson H."/>
        </authorList>
    </citation>
    <scope>NUCLEOTIDE SEQUENCE</scope>
    <source>
        <strain evidence="2">PSN324</strain>
    </source>
</reference>
<dbReference type="PANTHER" id="PTHR33112">
    <property type="entry name" value="DOMAIN PROTEIN, PUTATIVE-RELATED"/>
    <property type="match status" value="1"/>
</dbReference>
<evidence type="ECO:0000313" key="3">
    <source>
        <dbReference type="Proteomes" id="UP001321749"/>
    </source>
</evidence>
<name>A0AAV9HN13_9PEZI</name>
<dbReference type="EMBL" id="MU864989">
    <property type="protein sequence ID" value="KAK4461520.1"/>
    <property type="molecule type" value="Genomic_DNA"/>
</dbReference>
<feature type="domain" description="Heterokaryon incompatibility" evidence="1">
    <location>
        <begin position="231"/>
        <end position="389"/>
    </location>
</feature>
<keyword evidence="3" id="KW-1185">Reference proteome</keyword>
<dbReference type="AlphaFoldDB" id="A0AAV9HN13"/>
<dbReference type="Proteomes" id="UP001321749">
    <property type="component" value="Unassembled WGS sequence"/>
</dbReference>
<gene>
    <name evidence="2" type="ORF">QBC42DRAFT_329659</name>
</gene>